<dbReference type="PIRSF" id="PIRSF000103">
    <property type="entry name" value="HIBADH"/>
    <property type="match status" value="1"/>
</dbReference>
<dbReference type="InterPro" id="IPR036291">
    <property type="entry name" value="NAD(P)-bd_dom_sf"/>
</dbReference>
<dbReference type="InterPro" id="IPR008927">
    <property type="entry name" value="6-PGluconate_DH-like_C_sf"/>
</dbReference>
<dbReference type="HOGENOM" id="CLU_052530_1_1_5"/>
<feature type="active site" evidence="2">
    <location>
        <position position="175"/>
    </location>
</feature>
<dbReference type="Pfam" id="PF03446">
    <property type="entry name" value="NAD_binding_2"/>
    <property type="match status" value="1"/>
</dbReference>
<dbReference type="SUPFAM" id="SSF48179">
    <property type="entry name" value="6-phosphogluconate dehydrogenase C-terminal domain-like"/>
    <property type="match status" value="1"/>
</dbReference>
<gene>
    <name evidence="5" type="ordered locus">Meso_1079</name>
</gene>
<organism evidence="5">
    <name type="scientific">Chelativorans sp. (strain BNC1)</name>
    <dbReference type="NCBI Taxonomy" id="266779"/>
    <lineage>
        <taxon>Bacteria</taxon>
        <taxon>Pseudomonadati</taxon>
        <taxon>Pseudomonadota</taxon>
        <taxon>Alphaproteobacteria</taxon>
        <taxon>Hyphomicrobiales</taxon>
        <taxon>Phyllobacteriaceae</taxon>
        <taxon>Chelativorans</taxon>
    </lineage>
</organism>
<dbReference type="EMBL" id="CP000390">
    <property type="protein sequence ID" value="ABG62476.1"/>
    <property type="molecule type" value="Genomic_DNA"/>
</dbReference>
<reference evidence="5" key="1">
    <citation type="submission" date="2006-06" db="EMBL/GenBank/DDBJ databases">
        <title>Complete sequence of chromosome of Chelativorans sp. BNC1.</title>
        <authorList>
            <consortium name="US DOE Joint Genome Institute"/>
            <person name="Copeland A."/>
            <person name="Lucas S."/>
            <person name="Lapidus A."/>
            <person name="Barry K."/>
            <person name="Detter J.C."/>
            <person name="Glavina del Rio T."/>
            <person name="Hammon N."/>
            <person name="Israni S."/>
            <person name="Dalin E."/>
            <person name="Tice H."/>
            <person name="Pitluck S."/>
            <person name="Chertkov O."/>
            <person name="Brettin T."/>
            <person name="Bruce D."/>
            <person name="Han C."/>
            <person name="Tapia R."/>
            <person name="Gilna P."/>
            <person name="Schmutz J."/>
            <person name="Larimer F."/>
            <person name="Land M."/>
            <person name="Hauser L."/>
            <person name="Kyrpides N."/>
            <person name="Mikhailova N."/>
            <person name="Richardson P."/>
        </authorList>
    </citation>
    <scope>NUCLEOTIDE SEQUENCE</scope>
    <source>
        <strain evidence="5">BNC1</strain>
    </source>
</reference>
<sequence>MTNIAFIGFGEAAQAMAMGLSKEPSVEGLSAFDLRFADAAQAPDLKSRAEARKVKACTSLVEAVAGADVVLSLVVGSAAVKVGEDAGKHLRKGQVFIDLNSIGPDAKKRVGEALARGGDADFVEGAVMARVPPYEHKVPILLAGGEAERAARILTGAGMDIEAVGTEIGQACAVKMIRSILVKGIEALLLESLTAAEKAGVRERIIDSISQTFPGLDWRQTATYYIGRTQQHGARRVTEMKEAAATLESLGLKPILSTAIAQTIGGSYEKLKASGLPFDKEYPEMLAALAAGGNAGEKAA</sequence>
<dbReference type="InterPro" id="IPR015815">
    <property type="entry name" value="HIBADH-related"/>
</dbReference>
<dbReference type="InterPro" id="IPR015814">
    <property type="entry name" value="Pgluconate_DH_NAD-bd_C"/>
</dbReference>
<dbReference type="PANTHER" id="PTHR43580:SF2">
    <property type="entry name" value="CYTOKINE-LIKE NUCLEAR FACTOR N-PAC"/>
    <property type="match status" value="1"/>
</dbReference>
<evidence type="ECO:0000259" key="4">
    <source>
        <dbReference type="Pfam" id="PF09130"/>
    </source>
</evidence>
<dbReference type="SUPFAM" id="SSF51735">
    <property type="entry name" value="NAD(P)-binding Rossmann-fold domains"/>
    <property type="match status" value="1"/>
</dbReference>
<dbReference type="AlphaFoldDB" id="Q11JE9"/>
<dbReference type="PANTHER" id="PTHR43580">
    <property type="entry name" value="OXIDOREDUCTASE GLYR1-RELATED"/>
    <property type="match status" value="1"/>
</dbReference>
<evidence type="ECO:0000256" key="1">
    <source>
        <dbReference type="ARBA" id="ARBA00023002"/>
    </source>
</evidence>
<feature type="domain" description="Phosphogluconate dehydrogenase NAD-binding putative C-terminal" evidence="4">
    <location>
        <begin position="196"/>
        <end position="263"/>
    </location>
</feature>
<dbReference type="OrthoDB" id="4333at2"/>
<evidence type="ECO:0000256" key="2">
    <source>
        <dbReference type="PIRSR" id="PIRSR000103-1"/>
    </source>
</evidence>
<dbReference type="InterPro" id="IPR051265">
    <property type="entry name" value="HIBADH-related_NP60_sf"/>
</dbReference>
<proteinExistence type="predicted"/>
<protein>
    <submittedName>
        <fullName evidence="5">6-phosphogluconate dehydrogenase, NAD-binding protein</fullName>
    </submittedName>
</protein>
<name>Q11JE9_CHESB</name>
<evidence type="ECO:0000259" key="3">
    <source>
        <dbReference type="Pfam" id="PF03446"/>
    </source>
</evidence>
<dbReference type="InterPro" id="IPR013328">
    <property type="entry name" value="6PGD_dom2"/>
</dbReference>
<dbReference type="InterPro" id="IPR006115">
    <property type="entry name" value="6PGDH_NADP-bd"/>
</dbReference>
<feature type="domain" description="6-phosphogluconate dehydrogenase NADP-binding" evidence="3">
    <location>
        <begin position="3"/>
        <end position="148"/>
    </location>
</feature>
<accession>Q11JE9</accession>
<dbReference type="GO" id="GO:0016491">
    <property type="term" value="F:oxidoreductase activity"/>
    <property type="evidence" value="ECO:0007669"/>
    <property type="project" value="UniProtKB-KW"/>
</dbReference>
<evidence type="ECO:0000313" key="5">
    <source>
        <dbReference type="EMBL" id="ABG62476.1"/>
    </source>
</evidence>
<dbReference type="GO" id="GO:0050661">
    <property type="term" value="F:NADP binding"/>
    <property type="evidence" value="ECO:0007669"/>
    <property type="project" value="InterPro"/>
</dbReference>
<dbReference type="eggNOG" id="COG2084">
    <property type="taxonomic scope" value="Bacteria"/>
</dbReference>
<dbReference type="STRING" id="266779.Meso_1079"/>
<dbReference type="Gene3D" id="3.40.50.720">
    <property type="entry name" value="NAD(P)-binding Rossmann-like Domain"/>
    <property type="match status" value="1"/>
</dbReference>
<dbReference type="KEGG" id="mes:Meso_1079"/>
<keyword evidence="1" id="KW-0560">Oxidoreductase</keyword>
<dbReference type="Pfam" id="PF09130">
    <property type="entry name" value="DUF1932"/>
    <property type="match status" value="1"/>
</dbReference>
<dbReference type="Gene3D" id="1.10.1040.10">
    <property type="entry name" value="N-(1-d-carboxylethyl)-l-norvaline Dehydrogenase, domain 2"/>
    <property type="match status" value="1"/>
</dbReference>